<keyword evidence="5" id="KW-1185">Reference proteome</keyword>
<evidence type="ECO:0000256" key="2">
    <source>
        <dbReference type="ARBA" id="ARBA00022908"/>
    </source>
</evidence>
<keyword evidence="2" id="KW-0229">DNA integration</keyword>
<dbReference type="Gene3D" id="3.30.160.390">
    <property type="entry name" value="Integrase, DNA-binding domain"/>
    <property type="match status" value="1"/>
</dbReference>
<sequence length="118" mass="13868">MPLRIRPNGSKWWFFDYVAPVSGKRFKISFGQYPEVSLADARRKVAEERALAAAGGDPKVHSQHMRKEAEQEYNHTLKVVAKHWFERWKQQKRIGELTANKAWRLLELHVFTILIILL</sequence>
<gene>
    <name evidence="4" type="ORF">AALB_1955</name>
</gene>
<accession>R9PKM0</accession>
<organism evidence="4 5">
    <name type="scientific">Agarivorans albus MKT 106</name>
    <dbReference type="NCBI Taxonomy" id="1331007"/>
    <lineage>
        <taxon>Bacteria</taxon>
        <taxon>Pseudomonadati</taxon>
        <taxon>Pseudomonadota</taxon>
        <taxon>Gammaproteobacteria</taxon>
        <taxon>Alteromonadales</taxon>
        <taxon>Alteromonadaceae</taxon>
        <taxon>Agarivorans</taxon>
    </lineage>
</organism>
<proteinExistence type="inferred from homology"/>
<dbReference type="InterPro" id="IPR050808">
    <property type="entry name" value="Phage_Integrase"/>
</dbReference>
<dbReference type="EMBL" id="BARX01000011">
    <property type="protein sequence ID" value="GAD01875.1"/>
    <property type="molecule type" value="Genomic_DNA"/>
</dbReference>
<dbReference type="Pfam" id="PF13356">
    <property type="entry name" value="Arm-DNA-bind_3"/>
    <property type="match status" value="1"/>
</dbReference>
<protein>
    <submittedName>
        <fullName evidence="4">Site-specific recombinase</fullName>
    </submittedName>
</protein>
<comment type="caution">
    <text evidence="4">The sequence shown here is derived from an EMBL/GenBank/DDBJ whole genome shotgun (WGS) entry which is preliminary data.</text>
</comment>
<dbReference type="PANTHER" id="PTHR30629">
    <property type="entry name" value="PROPHAGE INTEGRASE"/>
    <property type="match status" value="1"/>
</dbReference>
<evidence type="ECO:0000313" key="4">
    <source>
        <dbReference type="EMBL" id="GAD01875.1"/>
    </source>
</evidence>
<reference evidence="4" key="1">
    <citation type="journal article" date="2013" name="Genome Announc.">
        <title>Draft Genome Sequence of Agarivorans albus Strain MKT 106T, an Agarolytic Marine Bacterium.</title>
        <authorList>
            <person name="Yasuike M."/>
            <person name="Nakamura Y."/>
            <person name="Kai W."/>
            <person name="Fujiwara A."/>
            <person name="Fukui Y."/>
            <person name="Satomi M."/>
            <person name="Sano M."/>
        </authorList>
    </citation>
    <scope>NUCLEOTIDE SEQUENCE [LARGE SCALE GENOMIC DNA]</scope>
</reference>
<dbReference type="AlphaFoldDB" id="R9PKM0"/>
<dbReference type="InterPro" id="IPR038488">
    <property type="entry name" value="Integrase_DNA-bd_sf"/>
</dbReference>
<evidence type="ECO:0000256" key="1">
    <source>
        <dbReference type="ARBA" id="ARBA00008857"/>
    </source>
</evidence>
<feature type="domain" description="Integrase DNA-binding" evidence="3">
    <location>
        <begin position="3"/>
        <end position="63"/>
    </location>
</feature>
<evidence type="ECO:0000313" key="5">
    <source>
        <dbReference type="Proteomes" id="UP000014461"/>
    </source>
</evidence>
<evidence type="ECO:0000259" key="3">
    <source>
        <dbReference type="Pfam" id="PF13356"/>
    </source>
</evidence>
<dbReference type="PANTHER" id="PTHR30629:SF6">
    <property type="entry name" value="PROPHAGE INTEGRASE INTA-RELATED"/>
    <property type="match status" value="1"/>
</dbReference>
<dbReference type="Proteomes" id="UP000014461">
    <property type="component" value="Unassembled WGS sequence"/>
</dbReference>
<dbReference type="InterPro" id="IPR025166">
    <property type="entry name" value="Integrase_DNA_bind_dom"/>
</dbReference>
<dbReference type="GO" id="GO:0015074">
    <property type="term" value="P:DNA integration"/>
    <property type="evidence" value="ECO:0007669"/>
    <property type="project" value="UniProtKB-KW"/>
</dbReference>
<name>R9PKM0_AGAAL</name>
<comment type="similarity">
    <text evidence="1">Belongs to the 'phage' integrase family.</text>
</comment>